<dbReference type="InterPro" id="IPR000792">
    <property type="entry name" value="Tscrpt_reg_LuxR_C"/>
</dbReference>
<evidence type="ECO:0000256" key="2">
    <source>
        <dbReference type="ARBA" id="ARBA00023125"/>
    </source>
</evidence>
<dbReference type="PROSITE" id="PS00622">
    <property type="entry name" value="HTH_LUXR_1"/>
    <property type="match status" value="1"/>
</dbReference>
<feature type="domain" description="HTH luxR-type" evidence="4">
    <location>
        <begin position="176"/>
        <end position="241"/>
    </location>
</feature>
<evidence type="ECO:0000313" key="6">
    <source>
        <dbReference type="Proteomes" id="UP001595872"/>
    </source>
</evidence>
<sequence length="244" mass="27196">MRRLPAMELSHLLSDLPDRATYLTAAGASLGEVIGCDRVSWTAIDLTTRSAEIWGDPPVGRWERQTFLRNMADCPTVRHYRRNPASWRPCRTSDVVSDREWRSSRAYAEHYRPLGLPYQLSMALVPRTAACGAGWFLNRAGTDFSAADVALASALLPVLSVLDKLYTGVPGVDQELAREEVGLTARELQVLTLLRQGLTARQIATACRISVRTVNKHLEHLYRKLGCNDRLQAVTQARRLGVLT</sequence>
<dbReference type="SMART" id="SM00421">
    <property type="entry name" value="HTH_LUXR"/>
    <property type="match status" value="1"/>
</dbReference>
<dbReference type="InterPro" id="IPR016032">
    <property type="entry name" value="Sig_transdc_resp-reg_C-effctor"/>
</dbReference>
<proteinExistence type="predicted"/>
<keyword evidence="3" id="KW-0804">Transcription</keyword>
<evidence type="ECO:0000259" key="4">
    <source>
        <dbReference type="PROSITE" id="PS50043"/>
    </source>
</evidence>
<dbReference type="RefSeq" id="WP_378252801.1">
    <property type="nucleotide sequence ID" value="NZ_JBHSIT010000002.1"/>
</dbReference>
<keyword evidence="1" id="KW-0805">Transcription regulation</keyword>
<dbReference type="PANTHER" id="PTHR44688:SF16">
    <property type="entry name" value="DNA-BINDING TRANSCRIPTIONAL ACTIVATOR DEVR_DOSR"/>
    <property type="match status" value="1"/>
</dbReference>
<dbReference type="PRINTS" id="PR00038">
    <property type="entry name" value="HTHLUXR"/>
</dbReference>
<dbReference type="PANTHER" id="PTHR44688">
    <property type="entry name" value="DNA-BINDING TRANSCRIPTIONAL ACTIVATOR DEVR_DOSR"/>
    <property type="match status" value="1"/>
</dbReference>
<dbReference type="InterPro" id="IPR036388">
    <property type="entry name" value="WH-like_DNA-bd_sf"/>
</dbReference>
<evidence type="ECO:0000313" key="5">
    <source>
        <dbReference type="EMBL" id="MFC4907060.1"/>
    </source>
</evidence>
<evidence type="ECO:0000256" key="3">
    <source>
        <dbReference type="ARBA" id="ARBA00023163"/>
    </source>
</evidence>
<dbReference type="SUPFAM" id="SSF46894">
    <property type="entry name" value="C-terminal effector domain of the bipartite response regulators"/>
    <property type="match status" value="1"/>
</dbReference>
<keyword evidence="2" id="KW-0238">DNA-binding</keyword>
<dbReference type="Proteomes" id="UP001595872">
    <property type="component" value="Unassembled WGS sequence"/>
</dbReference>
<dbReference type="Gene3D" id="1.10.10.10">
    <property type="entry name" value="Winged helix-like DNA-binding domain superfamily/Winged helix DNA-binding domain"/>
    <property type="match status" value="1"/>
</dbReference>
<accession>A0ABV9TV07</accession>
<dbReference type="Pfam" id="PF00196">
    <property type="entry name" value="GerE"/>
    <property type="match status" value="1"/>
</dbReference>
<protein>
    <submittedName>
        <fullName evidence="5">Response regulator transcription factor</fullName>
    </submittedName>
</protein>
<reference evidence="6" key="1">
    <citation type="journal article" date="2019" name="Int. J. Syst. Evol. Microbiol.">
        <title>The Global Catalogue of Microorganisms (GCM) 10K type strain sequencing project: providing services to taxonomists for standard genome sequencing and annotation.</title>
        <authorList>
            <consortium name="The Broad Institute Genomics Platform"/>
            <consortium name="The Broad Institute Genome Sequencing Center for Infectious Disease"/>
            <person name="Wu L."/>
            <person name="Ma J."/>
        </authorList>
    </citation>
    <scope>NUCLEOTIDE SEQUENCE [LARGE SCALE GENOMIC DNA]</scope>
    <source>
        <strain evidence="6">KLKA75</strain>
    </source>
</reference>
<dbReference type="CDD" id="cd06170">
    <property type="entry name" value="LuxR_C_like"/>
    <property type="match status" value="1"/>
</dbReference>
<comment type="caution">
    <text evidence="5">The sequence shown here is derived from an EMBL/GenBank/DDBJ whole genome shotgun (WGS) entry which is preliminary data.</text>
</comment>
<dbReference type="PROSITE" id="PS50043">
    <property type="entry name" value="HTH_LUXR_2"/>
    <property type="match status" value="1"/>
</dbReference>
<evidence type="ECO:0000256" key="1">
    <source>
        <dbReference type="ARBA" id="ARBA00023015"/>
    </source>
</evidence>
<keyword evidence="6" id="KW-1185">Reference proteome</keyword>
<dbReference type="EMBL" id="JBHSIT010000002">
    <property type="protein sequence ID" value="MFC4907060.1"/>
    <property type="molecule type" value="Genomic_DNA"/>
</dbReference>
<gene>
    <name evidence="5" type="ORF">ACFPCY_07000</name>
</gene>
<organism evidence="5 6">
    <name type="scientific">Actinomadura gamaensis</name>
    <dbReference type="NCBI Taxonomy" id="1763541"/>
    <lineage>
        <taxon>Bacteria</taxon>
        <taxon>Bacillati</taxon>
        <taxon>Actinomycetota</taxon>
        <taxon>Actinomycetes</taxon>
        <taxon>Streptosporangiales</taxon>
        <taxon>Thermomonosporaceae</taxon>
        <taxon>Actinomadura</taxon>
    </lineage>
</organism>
<name>A0ABV9TV07_9ACTN</name>